<reference evidence="2 3" key="1">
    <citation type="journal article" date="2009" name="J. Bacteriol.">
        <title>Genome sequence of the emerging pathogen Helicobacter canadensis.</title>
        <authorList>
            <person name="Loman N.J."/>
            <person name="Snyder L.A."/>
            <person name="Linton J.D."/>
            <person name="Langdon R."/>
            <person name="Lawson A.J."/>
            <person name="Weinstock G.M."/>
            <person name="Wren B.W."/>
            <person name="Pallen M.J."/>
        </authorList>
    </citation>
    <scope>NUCLEOTIDE SEQUENCE [LARGE SCALE GENOMIC DNA]</scope>
    <source>
        <strain evidence="2 3">MIT 98-5491</strain>
    </source>
</reference>
<sequence>MKSIIIGNGHWGNILKKYIEQDCNFSILEIFGRDFSPLKIPKTTQAAFIATPLQSHFKLALECLKLGIHVFVEKPTCKSSKEFDILQSVAEENGVRIYTDYIYLTSPSIIKIRENLSSLNNITSVKATIKQYGKFYDGESALEVLGVHFLSVFVFLFGSLELIEKNNLNPHDNDFLFNSKGITIKLESSLISKIKERTMNITAENGTIAFDMLSADTVKMTINNKDMTFSFDEKNNLVNSLRKFYDILHNKNKYMEHIRLSSNVMKILDECNS</sequence>
<dbReference type="InterPro" id="IPR036291">
    <property type="entry name" value="NAD(P)-bd_dom_sf"/>
</dbReference>
<dbReference type="GO" id="GO:0000166">
    <property type="term" value="F:nucleotide binding"/>
    <property type="evidence" value="ECO:0007669"/>
    <property type="project" value="InterPro"/>
</dbReference>
<dbReference type="HOGENOM" id="CLU_1018507_0_0_7"/>
<proteinExistence type="predicted"/>
<dbReference type="eggNOG" id="COG0673">
    <property type="taxonomic scope" value="Bacteria"/>
</dbReference>
<dbReference type="InterPro" id="IPR000683">
    <property type="entry name" value="Gfo/Idh/MocA-like_OxRdtase_N"/>
</dbReference>
<dbReference type="AlphaFoldDB" id="C5ZXN7"/>
<dbReference type="Proteomes" id="UP000007032">
    <property type="component" value="Chromosome"/>
</dbReference>
<evidence type="ECO:0000259" key="1">
    <source>
        <dbReference type="Pfam" id="PF01408"/>
    </source>
</evidence>
<gene>
    <name evidence="2" type="ORF">HCAN_1195</name>
</gene>
<dbReference type="Gene3D" id="3.30.360.10">
    <property type="entry name" value="Dihydrodipicolinate Reductase, domain 2"/>
    <property type="match status" value="1"/>
</dbReference>
<feature type="domain" description="Gfo/Idh/MocA-like oxidoreductase N-terminal" evidence="1">
    <location>
        <begin position="43"/>
        <end position="100"/>
    </location>
</feature>
<keyword evidence="3" id="KW-1185">Reference proteome</keyword>
<evidence type="ECO:0000313" key="3">
    <source>
        <dbReference type="Proteomes" id="UP000007032"/>
    </source>
</evidence>
<dbReference type="EMBL" id="CM000776">
    <property type="protein sequence ID" value="EES89905.1"/>
    <property type="molecule type" value="Genomic_DNA"/>
</dbReference>
<dbReference type="SUPFAM" id="SSF51735">
    <property type="entry name" value="NAD(P)-binding Rossmann-fold domains"/>
    <property type="match status" value="1"/>
</dbReference>
<dbReference type="OrthoDB" id="9782091at2"/>
<protein>
    <recommendedName>
        <fullName evidence="1">Gfo/Idh/MocA-like oxidoreductase N-terminal domain-containing protein</fullName>
    </recommendedName>
</protein>
<dbReference type="PANTHER" id="PTHR43377">
    <property type="entry name" value="BILIVERDIN REDUCTASE A"/>
    <property type="match status" value="1"/>
</dbReference>
<dbReference type="Pfam" id="PF01408">
    <property type="entry name" value="GFO_IDH_MocA"/>
    <property type="match status" value="1"/>
</dbReference>
<dbReference type="Gene3D" id="3.40.50.720">
    <property type="entry name" value="NAD(P)-binding Rossmann-like Domain"/>
    <property type="match status" value="1"/>
</dbReference>
<organism evidence="2 3">
    <name type="scientific">Helicobacter canadensis MIT 98-5491</name>
    <dbReference type="NCBI Taxonomy" id="537970"/>
    <lineage>
        <taxon>Bacteria</taxon>
        <taxon>Pseudomonadati</taxon>
        <taxon>Campylobacterota</taxon>
        <taxon>Epsilonproteobacteria</taxon>
        <taxon>Campylobacterales</taxon>
        <taxon>Helicobacteraceae</taxon>
        <taxon>Helicobacter</taxon>
    </lineage>
</organism>
<evidence type="ECO:0000313" key="2">
    <source>
        <dbReference type="EMBL" id="EES89905.1"/>
    </source>
</evidence>
<dbReference type="PANTHER" id="PTHR43377:SF6">
    <property type="entry name" value="GFO_IDH_MOCA-LIKE OXIDOREDUCTASE N-TERMINAL DOMAIN-CONTAINING PROTEIN"/>
    <property type="match status" value="1"/>
</dbReference>
<accession>C5ZXN7</accession>
<dbReference type="InterPro" id="IPR051450">
    <property type="entry name" value="Gfo/Idh/MocA_Oxidoreductases"/>
</dbReference>
<name>C5ZXN7_9HELI</name>
<dbReference type="STRING" id="537970.HCAN_1195"/>
<dbReference type="RefSeq" id="WP_006656243.1">
    <property type="nucleotide sequence ID" value="NZ_CM000776.2"/>
</dbReference>